<keyword evidence="2" id="KW-0285">Flavoprotein</keyword>
<dbReference type="SUPFAM" id="SSF51905">
    <property type="entry name" value="FAD/NAD(P)-binding domain"/>
    <property type="match status" value="1"/>
</dbReference>
<dbReference type="InterPro" id="IPR050281">
    <property type="entry name" value="Flavin_monoamine_oxidase"/>
</dbReference>
<dbReference type="PANTHER" id="PTHR10742">
    <property type="entry name" value="FLAVIN MONOAMINE OXIDASE"/>
    <property type="match status" value="1"/>
</dbReference>
<comment type="cofactor">
    <cofactor evidence="1">
        <name>FAD</name>
        <dbReference type="ChEBI" id="CHEBI:57692"/>
    </cofactor>
</comment>
<dbReference type="AlphaFoldDB" id="A0A674BHD3"/>
<reference evidence="5" key="2">
    <citation type="submission" date="2025-09" db="UniProtKB">
        <authorList>
            <consortium name="Ensembl"/>
        </authorList>
    </citation>
    <scope>IDENTIFICATION</scope>
</reference>
<organism evidence="5 6">
    <name type="scientific">Salmo trutta</name>
    <name type="common">Brown trout</name>
    <dbReference type="NCBI Taxonomy" id="8032"/>
    <lineage>
        <taxon>Eukaryota</taxon>
        <taxon>Metazoa</taxon>
        <taxon>Chordata</taxon>
        <taxon>Craniata</taxon>
        <taxon>Vertebrata</taxon>
        <taxon>Euteleostomi</taxon>
        <taxon>Actinopterygii</taxon>
        <taxon>Neopterygii</taxon>
        <taxon>Teleostei</taxon>
        <taxon>Protacanthopterygii</taxon>
        <taxon>Salmoniformes</taxon>
        <taxon>Salmonidae</taxon>
        <taxon>Salmoninae</taxon>
        <taxon>Salmo</taxon>
    </lineage>
</organism>
<reference evidence="5" key="1">
    <citation type="submission" date="2025-08" db="UniProtKB">
        <authorList>
            <consortium name="Ensembl"/>
        </authorList>
    </citation>
    <scope>IDENTIFICATION</scope>
</reference>
<keyword evidence="3" id="KW-0274">FAD</keyword>
<evidence type="ECO:0000313" key="6">
    <source>
        <dbReference type="Proteomes" id="UP000472277"/>
    </source>
</evidence>
<dbReference type="Pfam" id="PF01593">
    <property type="entry name" value="Amino_oxidase"/>
    <property type="match status" value="1"/>
</dbReference>
<sequence>MVCVPMSTVLVVVGADVAGLFAASTLVKAGFQQVQVLEAMSRPGGRVHTTKPFVQNIIELGANWIQEDNPLFQGRLMGGRGSASIMWLQVYVTPRYLFFEESGRQLLLDEVEQVCALFSIPPRDCPGVFEWCKRSKCTDEARSSLAAGSLHGLGKGTFSTLWVLADTLLDSLNSGAMLCDRPVHSIQWAVEKESHTHPARVLCQGDQCFTADQLIVTIPLGFQKENVAAMFKQAFPKSKADAYWTRSTCDSRTGSGPTNGSGSNWCGTQGRMKRYTSTLSQRVGPGETYGIRYVASTQWPAIPPSSAAGSHAGRPDIWRAWTRRWWVRCV</sequence>
<evidence type="ECO:0000256" key="1">
    <source>
        <dbReference type="ARBA" id="ARBA00001974"/>
    </source>
</evidence>
<proteinExistence type="predicted"/>
<dbReference type="PANTHER" id="PTHR10742:SF377">
    <property type="entry name" value="SPERMINE OXIDASE-LIKE"/>
    <property type="match status" value="1"/>
</dbReference>
<dbReference type="InParanoid" id="A0A674BHD3"/>
<evidence type="ECO:0000259" key="4">
    <source>
        <dbReference type="Pfam" id="PF01593"/>
    </source>
</evidence>
<dbReference type="GO" id="GO:0046592">
    <property type="term" value="F:polyamine oxidase activity"/>
    <property type="evidence" value="ECO:0007669"/>
    <property type="project" value="TreeGrafter"/>
</dbReference>
<accession>A0A674BHD3</accession>
<evidence type="ECO:0000256" key="3">
    <source>
        <dbReference type="ARBA" id="ARBA00022827"/>
    </source>
</evidence>
<feature type="domain" description="Amine oxidase" evidence="4">
    <location>
        <begin position="17"/>
        <end position="72"/>
    </location>
</feature>
<name>A0A674BHD3_SALTR</name>
<dbReference type="InterPro" id="IPR036188">
    <property type="entry name" value="FAD/NAD-bd_sf"/>
</dbReference>
<evidence type="ECO:0000256" key="2">
    <source>
        <dbReference type="ARBA" id="ARBA00022630"/>
    </source>
</evidence>
<keyword evidence="6" id="KW-1185">Reference proteome</keyword>
<dbReference type="Proteomes" id="UP000472277">
    <property type="component" value="Chromosome 24"/>
</dbReference>
<evidence type="ECO:0000313" key="5">
    <source>
        <dbReference type="Ensembl" id="ENSSTUP00000070432.1"/>
    </source>
</evidence>
<dbReference type="Gene3D" id="3.50.50.60">
    <property type="entry name" value="FAD/NAD(P)-binding domain"/>
    <property type="match status" value="2"/>
</dbReference>
<dbReference type="InterPro" id="IPR002937">
    <property type="entry name" value="Amino_oxidase"/>
</dbReference>
<dbReference type="GeneTree" id="ENSGT00940000167133"/>
<protein>
    <submittedName>
        <fullName evidence="5">Zgc:66484</fullName>
    </submittedName>
</protein>
<dbReference type="Ensembl" id="ENSSTUT00000074793.1">
    <property type="protein sequence ID" value="ENSSTUP00000070432.1"/>
    <property type="gene ID" value="ENSSTUG00000030894.1"/>
</dbReference>